<evidence type="ECO:0000313" key="2">
    <source>
        <dbReference type="EMBL" id="RSH93118.1"/>
    </source>
</evidence>
<gene>
    <name evidence="2" type="ORF">EHS25_007471</name>
</gene>
<feature type="region of interest" description="Disordered" evidence="1">
    <location>
        <begin position="465"/>
        <end position="493"/>
    </location>
</feature>
<sequence length="527" mass="57976">MPVSGSASGLSLPSTRSKSYLRFQNDQAKLWLIGTKFFAPINWPRGYLHVSEVGSALEMIQEDDGDRQLYDGSSWDILQQPFAYESLALALASRLYPSVPELGPDRNILLPILHYLISQIANADEKIQDERTNYAPEEEAIRALLLQGSMDVAAGVSLSPDLQVSALLGLSGLGRTHPDFAAGIKPEHIKIRKDVDSDVIPDVDVNIFLRLRQQLIAWLPSRLNNGIIYPWLTVEIKSIGGTEVDARQQVLTTMTYSVRCYLHLHRMAYRSDGDHALPASPTVYRTYGLLLLGATWHFLYGEATCPVDWLERPGNDWSKVTHAVVKFAVGSLLDVSDVHRFARILRGIGREAEERQRLLENWLWCLRRPEALAANMRLDDSSDDDDDDSNDSNDDGEERDDGSRRTSHGGRFGGAKRKRGEEGIFGGAHGATSHSQSAPPSQIHVHLVPAGLTKTKSRRISDWVHSVASAQSDDGHDSTRSDSKGGQVADCEPPCKRADSAMSIHVNLGVGNSGPEATVSSPAVPKH</sequence>
<evidence type="ECO:0000256" key="1">
    <source>
        <dbReference type="SAM" id="MobiDB-lite"/>
    </source>
</evidence>
<reference evidence="2 3" key="1">
    <citation type="submission" date="2018-11" db="EMBL/GenBank/DDBJ databases">
        <title>Genome sequence of Saitozyma podzolica DSM 27192.</title>
        <authorList>
            <person name="Aliyu H."/>
            <person name="Gorte O."/>
            <person name="Ochsenreither K."/>
        </authorList>
    </citation>
    <scope>NUCLEOTIDE SEQUENCE [LARGE SCALE GENOMIC DNA]</scope>
    <source>
        <strain evidence="2 3">DSM 27192</strain>
    </source>
</reference>
<dbReference type="Proteomes" id="UP000279259">
    <property type="component" value="Unassembled WGS sequence"/>
</dbReference>
<evidence type="ECO:0000313" key="3">
    <source>
        <dbReference type="Proteomes" id="UP000279259"/>
    </source>
</evidence>
<proteinExistence type="predicted"/>
<organism evidence="2 3">
    <name type="scientific">Saitozyma podzolica</name>
    <dbReference type="NCBI Taxonomy" id="1890683"/>
    <lineage>
        <taxon>Eukaryota</taxon>
        <taxon>Fungi</taxon>
        <taxon>Dikarya</taxon>
        <taxon>Basidiomycota</taxon>
        <taxon>Agaricomycotina</taxon>
        <taxon>Tremellomycetes</taxon>
        <taxon>Tremellales</taxon>
        <taxon>Trimorphomycetaceae</taxon>
        <taxon>Saitozyma</taxon>
    </lineage>
</organism>
<dbReference type="AlphaFoldDB" id="A0A427YPT4"/>
<name>A0A427YPT4_9TREE</name>
<dbReference type="EMBL" id="RSCD01000004">
    <property type="protein sequence ID" value="RSH93118.1"/>
    <property type="molecule type" value="Genomic_DNA"/>
</dbReference>
<accession>A0A427YPT4</accession>
<keyword evidence="3" id="KW-1185">Reference proteome</keyword>
<comment type="caution">
    <text evidence="2">The sequence shown here is derived from an EMBL/GenBank/DDBJ whole genome shotgun (WGS) entry which is preliminary data.</text>
</comment>
<feature type="compositionally biased region" description="Acidic residues" evidence="1">
    <location>
        <begin position="381"/>
        <end position="400"/>
    </location>
</feature>
<feature type="compositionally biased region" description="Basic and acidic residues" evidence="1">
    <location>
        <begin position="473"/>
        <end position="483"/>
    </location>
</feature>
<protein>
    <submittedName>
        <fullName evidence="2">Uncharacterized protein</fullName>
    </submittedName>
</protein>
<feature type="region of interest" description="Disordered" evidence="1">
    <location>
        <begin position="377"/>
        <end position="441"/>
    </location>
</feature>